<name>A0A644Y7U0_9ZZZZ</name>
<dbReference type="EMBL" id="VSSQ01003756">
    <property type="protein sequence ID" value="MPM22194.1"/>
    <property type="molecule type" value="Genomic_DNA"/>
</dbReference>
<proteinExistence type="predicted"/>
<sequence>MVGDGHVLLHIIPAGVVGGLQGIVLSLDDALLESGEHFAHGHDHRAEAEALHELDDDFALPDPHLHALAVVHGVDGLLVVGDDPESPGEGAENLHAEGLEVLVHLLADGAVEHLVGVLVAVHEVGKLEELEDVHGVFPEISRHGHLDGAELHSLDEFLLRSELAVGVDLDLELAVGLLFDHGLEGFIQDLVGEILRGEIVGDLDDLRRRSGPDERNENNKREEQDTGTFHHAFLNLLGMWLPSEDTLRTFNILYP</sequence>
<reference evidence="1" key="1">
    <citation type="submission" date="2019-08" db="EMBL/GenBank/DDBJ databases">
        <authorList>
            <person name="Kucharzyk K."/>
            <person name="Murdoch R.W."/>
            <person name="Higgins S."/>
            <person name="Loffler F."/>
        </authorList>
    </citation>
    <scope>NUCLEOTIDE SEQUENCE</scope>
</reference>
<dbReference type="AlphaFoldDB" id="A0A644Y7U0"/>
<protein>
    <recommendedName>
        <fullName evidence="2">NAD-specific glutamate dehydrogenase</fullName>
    </recommendedName>
</protein>
<evidence type="ECO:0000313" key="1">
    <source>
        <dbReference type="EMBL" id="MPM22194.1"/>
    </source>
</evidence>
<gene>
    <name evidence="1" type="ORF">SDC9_68645</name>
</gene>
<organism evidence="1">
    <name type="scientific">bioreactor metagenome</name>
    <dbReference type="NCBI Taxonomy" id="1076179"/>
    <lineage>
        <taxon>unclassified sequences</taxon>
        <taxon>metagenomes</taxon>
        <taxon>ecological metagenomes</taxon>
    </lineage>
</organism>
<evidence type="ECO:0008006" key="2">
    <source>
        <dbReference type="Google" id="ProtNLM"/>
    </source>
</evidence>
<comment type="caution">
    <text evidence="1">The sequence shown here is derived from an EMBL/GenBank/DDBJ whole genome shotgun (WGS) entry which is preliminary data.</text>
</comment>
<accession>A0A644Y7U0</accession>